<proteinExistence type="predicted"/>
<feature type="domain" description="Methyltransferase type 11" evidence="1">
    <location>
        <begin position="8"/>
        <end position="85"/>
    </location>
</feature>
<dbReference type="InterPro" id="IPR029063">
    <property type="entry name" value="SAM-dependent_MTases_sf"/>
</dbReference>
<evidence type="ECO:0000259" key="1">
    <source>
        <dbReference type="Pfam" id="PF08241"/>
    </source>
</evidence>
<protein>
    <submittedName>
        <fullName evidence="2">Methyltransferase domain-containing protein</fullName>
    </submittedName>
</protein>
<keyword evidence="2" id="KW-0489">Methyltransferase</keyword>
<dbReference type="SUPFAM" id="SSF53335">
    <property type="entry name" value="S-adenosyl-L-methionine-dependent methyltransferases"/>
    <property type="match status" value="1"/>
</dbReference>
<evidence type="ECO:0000313" key="3">
    <source>
        <dbReference type="Proteomes" id="UP001216907"/>
    </source>
</evidence>
<sequence length="86" mass="9043">MRWLAEGFGARGPVLGVDLSAAFLDVARAAGRSASLSDRLQFIRMDVDHSPLADGLADLVRCAQSLDGLPDPVAAVRGMARVARPV</sequence>
<evidence type="ECO:0000313" key="2">
    <source>
        <dbReference type="EMBL" id="MDG3002919.1"/>
    </source>
</evidence>
<dbReference type="InterPro" id="IPR013216">
    <property type="entry name" value="Methyltransf_11"/>
</dbReference>
<dbReference type="GO" id="GO:0008168">
    <property type="term" value="F:methyltransferase activity"/>
    <property type="evidence" value="ECO:0007669"/>
    <property type="project" value="UniProtKB-KW"/>
</dbReference>
<dbReference type="EMBL" id="JARRAG010000001">
    <property type="protein sequence ID" value="MDG3002919.1"/>
    <property type="molecule type" value="Genomic_DNA"/>
</dbReference>
<dbReference type="GO" id="GO:0032259">
    <property type="term" value="P:methylation"/>
    <property type="evidence" value="ECO:0007669"/>
    <property type="project" value="UniProtKB-KW"/>
</dbReference>
<comment type="caution">
    <text evidence="2">The sequence shown here is derived from an EMBL/GenBank/DDBJ whole genome shotgun (WGS) entry which is preliminary data.</text>
</comment>
<dbReference type="Pfam" id="PF08241">
    <property type="entry name" value="Methyltransf_11"/>
    <property type="match status" value="1"/>
</dbReference>
<keyword evidence="3" id="KW-1185">Reference proteome</keyword>
<reference evidence="2 3" key="1">
    <citation type="submission" date="2023-03" db="EMBL/GenBank/DDBJ databases">
        <title>Paludisphaera mucosa sp. nov. a novel planctomycete from northern fen.</title>
        <authorList>
            <person name="Ivanova A."/>
        </authorList>
    </citation>
    <scope>NUCLEOTIDE SEQUENCE [LARGE SCALE GENOMIC DNA]</scope>
    <source>
        <strain evidence="2 3">Pla2</strain>
    </source>
</reference>
<dbReference type="RefSeq" id="WP_277859278.1">
    <property type="nucleotide sequence ID" value="NZ_JARRAG010000001.1"/>
</dbReference>
<dbReference type="Proteomes" id="UP001216907">
    <property type="component" value="Unassembled WGS sequence"/>
</dbReference>
<name>A0ABT6F5T6_9BACT</name>
<gene>
    <name evidence="2" type="ORF">PZE19_04010</name>
</gene>
<keyword evidence="2" id="KW-0808">Transferase</keyword>
<organism evidence="2 3">
    <name type="scientific">Paludisphaera mucosa</name>
    <dbReference type="NCBI Taxonomy" id="3030827"/>
    <lineage>
        <taxon>Bacteria</taxon>
        <taxon>Pseudomonadati</taxon>
        <taxon>Planctomycetota</taxon>
        <taxon>Planctomycetia</taxon>
        <taxon>Isosphaerales</taxon>
        <taxon>Isosphaeraceae</taxon>
        <taxon>Paludisphaera</taxon>
    </lineage>
</organism>
<accession>A0ABT6F5T6</accession>
<dbReference type="Gene3D" id="3.40.50.150">
    <property type="entry name" value="Vaccinia Virus protein VP39"/>
    <property type="match status" value="1"/>
</dbReference>